<evidence type="ECO:0000313" key="3">
    <source>
        <dbReference type="Proteomes" id="UP000075238"/>
    </source>
</evidence>
<name>A0A142JJQ1_9BURK</name>
<dbReference type="EMBL" id="CP014844">
    <property type="protein sequence ID" value="AMR78313.1"/>
    <property type="molecule type" value="Genomic_DNA"/>
</dbReference>
<dbReference type="OrthoDB" id="8527856at2"/>
<protein>
    <recommendedName>
        <fullName evidence="1">HTH cro/C1-type domain-containing protein</fullName>
    </recommendedName>
</protein>
<sequence>MSRVHQPSARELLALNIRRLRAAYAWTQEDLAWQADMDRSFLAHVERAARNLSIDVIERLALALEVPVAELFRVPDVTPPRKRAPRH</sequence>
<keyword evidence="3" id="KW-1185">Reference proteome</keyword>
<dbReference type="Gene3D" id="1.10.260.40">
    <property type="entry name" value="lambda repressor-like DNA-binding domains"/>
    <property type="match status" value="1"/>
</dbReference>
<dbReference type="Proteomes" id="UP000075238">
    <property type="component" value="Chromosome 1"/>
</dbReference>
<accession>A0A142JJQ1</accession>
<dbReference type="InterPro" id="IPR010982">
    <property type="entry name" value="Lambda_DNA-bd_dom_sf"/>
</dbReference>
<dbReference type="KEGG" id="cnan:A2G96_11505"/>
<dbReference type="InterPro" id="IPR001387">
    <property type="entry name" value="Cro/C1-type_HTH"/>
</dbReference>
<dbReference type="CDD" id="cd00093">
    <property type="entry name" value="HTH_XRE"/>
    <property type="match status" value="1"/>
</dbReference>
<dbReference type="RefSeq" id="WP_043355301.1">
    <property type="nucleotide sequence ID" value="NZ_CP014844.1"/>
</dbReference>
<evidence type="ECO:0000259" key="1">
    <source>
        <dbReference type="PROSITE" id="PS50943"/>
    </source>
</evidence>
<organism evidence="2 3">
    <name type="scientific">Cupriavidus nantongensis</name>
    <dbReference type="NCBI Taxonomy" id="1796606"/>
    <lineage>
        <taxon>Bacteria</taxon>
        <taxon>Pseudomonadati</taxon>
        <taxon>Pseudomonadota</taxon>
        <taxon>Betaproteobacteria</taxon>
        <taxon>Burkholderiales</taxon>
        <taxon>Burkholderiaceae</taxon>
        <taxon>Cupriavidus</taxon>
    </lineage>
</organism>
<reference evidence="2 3" key="1">
    <citation type="submission" date="2016-03" db="EMBL/GenBank/DDBJ databases">
        <title>Complete genome sequence of a novel chlorpyrifos degrading bacterium, Cupriavidus nantongensis sp. X1.</title>
        <authorList>
            <person name="Fang L."/>
        </authorList>
    </citation>
    <scope>NUCLEOTIDE SEQUENCE [LARGE SCALE GENOMIC DNA]</scope>
    <source>
        <strain evidence="2 3">X1</strain>
    </source>
</reference>
<dbReference type="SMART" id="SM00530">
    <property type="entry name" value="HTH_XRE"/>
    <property type="match status" value="1"/>
</dbReference>
<feature type="domain" description="HTH cro/C1-type" evidence="1">
    <location>
        <begin position="17"/>
        <end position="71"/>
    </location>
</feature>
<gene>
    <name evidence="2" type="ORF">A2G96_11505</name>
</gene>
<dbReference type="GeneID" id="60822449"/>
<evidence type="ECO:0000313" key="2">
    <source>
        <dbReference type="EMBL" id="AMR78313.1"/>
    </source>
</evidence>
<dbReference type="AlphaFoldDB" id="A0A142JJQ1"/>
<dbReference type="GO" id="GO:0003677">
    <property type="term" value="F:DNA binding"/>
    <property type="evidence" value="ECO:0007669"/>
    <property type="project" value="InterPro"/>
</dbReference>
<dbReference type="Pfam" id="PF13560">
    <property type="entry name" value="HTH_31"/>
    <property type="match status" value="1"/>
</dbReference>
<proteinExistence type="predicted"/>
<dbReference type="STRING" id="1796606.A2G96_11505"/>
<dbReference type="PROSITE" id="PS50943">
    <property type="entry name" value="HTH_CROC1"/>
    <property type="match status" value="1"/>
</dbReference>
<dbReference type="SUPFAM" id="SSF47413">
    <property type="entry name" value="lambda repressor-like DNA-binding domains"/>
    <property type="match status" value="1"/>
</dbReference>